<evidence type="ECO:0000256" key="3">
    <source>
        <dbReference type="ARBA" id="ARBA00023004"/>
    </source>
</evidence>
<protein>
    <recommendedName>
        <fullName evidence="6">Cytochrome c domain-containing protein</fullName>
    </recommendedName>
</protein>
<evidence type="ECO:0000256" key="2">
    <source>
        <dbReference type="ARBA" id="ARBA00022723"/>
    </source>
</evidence>
<dbReference type="AlphaFoldDB" id="A0A6S6XXG0"/>
<sequence>MHESITERLIMKKLIIISLCSLFAGTALAAGNPCGKEQLTDSPTAMITRPANYKPAVGDAGLGKKLWMDTKLSTNGMSCNACHANHGAFQASFAKPYPHKVQMAQDRLGLKLVHLDEMIQGCMVMPMAAKPLPWDSKELAALVAYTQTLQKTFRPGTAMPGNPCAMKPANPCEMKAANPCARK</sequence>
<feature type="domain" description="Cytochrome c" evidence="6">
    <location>
        <begin position="58"/>
        <end position="150"/>
    </location>
</feature>
<dbReference type="Gene3D" id="1.10.760.10">
    <property type="entry name" value="Cytochrome c-like domain"/>
    <property type="match status" value="1"/>
</dbReference>
<reference evidence="7 8" key="1">
    <citation type="submission" date="2020-03" db="EMBL/GenBank/DDBJ databases">
        <authorList>
            <consortium name="Genoscope - CEA"/>
            <person name="William W."/>
        </authorList>
    </citation>
    <scope>NUCLEOTIDE SEQUENCE [LARGE SCALE GENOMIC DNA]</scope>
    <source>
        <strain evidence="8">DSM 16959</strain>
    </source>
</reference>
<proteinExistence type="predicted"/>
<keyword evidence="1 4" id="KW-0349">Heme</keyword>
<dbReference type="Proteomes" id="UP000515733">
    <property type="component" value="Chromosome"/>
</dbReference>
<dbReference type="KEGG" id="doe:DENOEST_1632"/>
<keyword evidence="5" id="KW-0732">Signal</keyword>
<dbReference type="GO" id="GO:0020037">
    <property type="term" value="F:heme binding"/>
    <property type="evidence" value="ECO:0007669"/>
    <property type="project" value="InterPro"/>
</dbReference>
<gene>
    <name evidence="7" type="ORF">DENOEST_1632</name>
</gene>
<evidence type="ECO:0000256" key="4">
    <source>
        <dbReference type="PROSITE-ProRule" id="PRU00433"/>
    </source>
</evidence>
<dbReference type="InterPro" id="IPR036909">
    <property type="entry name" value="Cyt_c-like_dom_sf"/>
</dbReference>
<evidence type="ECO:0000313" key="7">
    <source>
        <dbReference type="EMBL" id="CAB1368797.1"/>
    </source>
</evidence>
<accession>A0A6S6XXG0</accession>
<feature type="chain" id="PRO_5028265362" description="Cytochrome c domain-containing protein" evidence="5">
    <location>
        <begin position="30"/>
        <end position="183"/>
    </location>
</feature>
<dbReference type="EMBL" id="LR778301">
    <property type="protein sequence ID" value="CAB1368797.1"/>
    <property type="molecule type" value="Genomic_DNA"/>
</dbReference>
<organism evidence="7 8">
    <name type="scientific">Denitratisoma oestradiolicum</name>
    <dbReference type="NCBI Taxonomy" id="311182"/>
    <lineage>
        <taxon>Bacteria</taxon>
        <taxon>Pseudomonadati</taxon>
        <taxon>Pseudomonadota</taxon>
        <taxon>Betaproteobacteria</taxon>
        <taxon>Nitrosomonadales</taxon>
        <taxon>Sterolibacteriaceae</taxon>
        <taxon>Denitratisoma</taxon>
    </lineage>
</organism>
<evidence type="ECO:0000313" key="8">
    <source>
        <dbReference type="Proteomes" id="UP000515733"/>
    </source>
</evidence>
<dbReference type="PROSITE" id="PS51007">
    <property type="entry name" value="CYTC"/>
    <property type="match status" value="1"/>
</dbReference>
<keyword evidence="2 4" id="KW-0479">Metal-binding</keyword>
<dbReference type="Pfam" id="PF21342">
    <property type="entry name" value="SoxA-TsdA_cyt-c"/>
    <property type="match status" value="1"/>
</dbReference>
<dbReference type="SUPFAM" id="SSF46626">
    <property type="entry name" value="Cytochrome c"/>
    <property type="match status" value="1"/>
</dbReference>
<evidence type="ECO:0000256" key="1">
    <source>
        <dbReference type="ARBA" id="ARBA00022617"/>
    </source>
</evidence>
<dbReference type="GO" id="GO:0009055">
    <property type="term" value="F:electron transfer activity"/>
    <property type="evidence" value="ECO:0007669"/>
    <property type="project" value="InterPro"/>
</dbReference>
<evidence type="ECO:0000259" key="6">
    <source>
        <dbReference type="PROSITE" id="PS51007"/>
    </source>
</evidence>
<dbReference type="InterPro" id="IPR009056">
    <property type="entry name" value="Cyt_c-like_dom"/>
</dbReference>
<keyword evidence="3 4" id="KW-0408">Iron</keyword>
<dbReference type="GO" id="GO:0046872">
    <property type="term" value="F:metal ion binding"/>
    <property type="evidence" value="ECO:0007669"/>
    <property type="project" value="UniProtKB-KW"/>
</dbReference>
<evidence type="ECO:0000256" key="5">
    <source>
        <dbReference type="SAM" id="SignalP"/>
    </source>
</evidence>
<name>A0A6S6XXG0_9PROT</name>
<keyword evidence="8" id="KW-1185">Reference proteome</keyword>
<feature type="signal peptide" evidence="5">
    <location>
        <begin position="1"/>
        <end position="29"/>
    </location>
</feature>